<evidence type="ECO:0000313" key="3">
    <source>
        <dbReference type="Proteomes" id="UP001174694"/>
    </source>
</evidence>
<comment type="caution">
    <text evidence="2">The sequence shown here is derived from an EMBL/GenBank/DDBJ whole genome shotgun (WGS) entry which is preliminary data.</text>
</comment>
<sequence>MPENCGTSSGKYAVAVSMEPSSTVKKRELGLDESAVVYDFTFDYDFGPITRRGDPNKLLGIDYSDDPGYWATVVTAPPGPPPKTCDLEAHAAWRRDLDRHMNERREAEIEYNSSTRTLLVRRV</sequence>
<reference evidence="2" key="1">
    <citation type="submission" date="2022-07" db="EMBL/GenBank/DDBJ databases">
        <title>Fungi with potential for degradation of polypropylene.</title>
        <authorList>
            <person name="Gostincar C."/>
        </authorList>
    </citation>
    <scope>NUCLEOTIDE SEQUENCE</scope>
    <source>
        <strain evidence="2">EXF-13308</strain>
    </source>
</reference>
<keyword evidence="1" id="KW-0175">Coiled coil</keyword>
<feature type="coiled-coil region" evidence="1">
    <location>
        <begin position="90"/>
        <end position="117"/>
    </location>
</feature>
<proteinExistence type="predicted"/>
<dbReference type="Proteomes" id="UP001174694">
    <property type="component" value="Unassembled WGS sequence"/>
</dbReference>
<evidence type="ECO:0000256" key="1">
    <source>
        <dbReference type="SAM" id="Coils"/>
    </source>
</evidence>
<keyword evidence="3" id="KW-1185">Reference proteome</keyword>
<dbReference type="EMBL" id="JANBVO010000003">
    <property type="protein sequence ID" value="KAJ9155604.1"/>
    <property type="molecule type" value="Genomic_DNA"/>
</dbReference>
<organism evidence="2 3">
    <name type="scientific">Pleurostoma richardsiae</name>
    <dbReference type="NCBI Taxonomy" id="41990"/>
    <lineage>
        <taxon>Eukaryota</taxon>
        <taxon>Fungi</taxon>
        <taxon>Dikarya</taxon>
        <taxon>Ascomycota</taxon>
        <taxon>Pezizomycotina</taxon>
        <taxon>Sordariomycetes</taxon>
        <taxon>Sordariomycetidae</taxon>
        <taxon>Calosphaeriales</taxon>
        <taxon>Pleurostomataceae</taxon>
        <taxon>Pleurostoma</taxon>
    </lineage>
</organism>
<accession>A0AA38VVR9</accession>
<name>A0AA38VVR9_9PEZI</name>
<protein>
    <submittedName>
        <fullName evidence="2">Uncharacterized protein</fullName>
    </submittedName>
</protein>
<gene>
    <name evidence="2" type="ORF">NKR23_g1714</name>
</gene>
<dbReference type="AlphaFoldDB" id="A0AA38VVR9"/>
<evidence type="ECO:0000313" key="2">
    <source>
        <dbReference type="EMBL" id="KAJ9155604.1"/>
    </source>
</evidence>